<dbReference type="PANTHER" id="PTHR43179:SF7">
    <property type="entry name" value="RHAMNOSYLTRANSFERASE WBBL"/>
    <property type="match status" value="1"/>
</dbReference>
<dbReference type="EMBL" id="AP014938">
    <property type="protein sequence ID" value="BAS19636.1"/>
    <property type="molecule type" value="Genomic_DNA"/>
</dbReference>
<proteinExistence type="predicted"/>
<dbReference type="InterPro" id="IPR029044">
    <property type="entry name" value="Nucleotide-diphossugar_trans"/>
</dbReference>
<dbReference type="AlphaFoldDB" id="A0A0K2RXP6"/>
<dbReference type="GO" id="GO:0016740">
    <property type="term" value="F:transferase activity"/>
    <property type="evidence" value="ECO:0007669"/>
    <property type="project" value="UniProtKB-KW"/>
</dbReference>
<sequence>MTHTPRVSAVIPFYGEPEPVLAIIDTLRAQQGIDPADIEIIVSDDVSPTPFPEVEGVTVVRRPVNGGFGKAVNSGVAAATGEWVFILNSDLELDNTFVSRMLAAVERHGEVLASPQIIGHDGKQQWVARKFPTAAHVAWEWFTPLARFKPTNWWHRGVGHDVEACTGTSDAKVDWVMGACMVVPRATFNRIGGMDERFYMNSEEVDFQYRLSNAGVDRYLIPSVTVTHEGGGSSPSERRVQWLTTARFIYADKWGWEKKLAAALRATSYANFLVNSVRGLRNKDVDARGFLAAELERIAKAERREN</sequence>
<dbReference type="SUPFAM" id="SSF53448">
    <property type="entry name" value="Nucleotide-diphospho-sugar transferases"/>
    <property type="match status" value="1"/>
</dbReference>
<feature type="domain" description="Glycosyltransferase 2-like" evidence="1">
    <location>
        <begin position="8"/>
        <end position="168"/>
    </location>
</feature>
<dbReference type="Proteomes" id="UP000066203">
    <property type="component" value="Chromosome"/>
</dbReference>
<dbReference type="PATRIC" id="fig|43675.28.peg.392"/>
<protein>
    <submittedName>
        <fullName evidence="2">Glycosyl transferase</fullName>
    </submittedName>
</protein>
<evidence type="ECO:0000313" key="2">
    <source>
        <dbReference type="EMBL" id="BAS19636.1"/>
    </source>
</evidence>
<reference evidence="3" key="1">
    <citation type="submission" date="2015-08" db="EMBL/GenBank/DDBJ databases">
        <title>Complete genome sequence of Rothia mucilaginosa strain NUM-Rm6536.</title>
        <authorList>
            <person name="Nambu T."/>
        </authorList>
    </citation>
    <scope>NUCLEOTIDE SEQUENCE [LARGE SCALE GENOMIC DNA]</scope>
    <source>
        <strain evidence="3">NUM-Rm6536</strain>
    </source>
</reference>
<dbReference type="RefSeq" id="WP_060823822.1">
    <property type="nucleotide sequence ID" value="NZ_AP014938.1"/>
</dbReference>
<accession>A0A0K2RXP6</accession>
<organism evidence="2">
    <name type="scientific">Rothia mucilaginosa</name>
    <dbReference type="NCBI Taxonomy" id="43675"/>
    <lineage>
        <taxon>Bacteria</taxon>
        <taxon>Bacillati</taxon>
        <taxon>Actinomycetota</taxon>
        <taxon>Actinomycetes</taxon>
        <taxon>Micrococcales</taxon>
        <taxon>Micrococcaceae</taxon>
        <taxon>Rothia</taxon>
    </lineage>
</organism>
<dbReference type="InterPro" id="IPR001173">
    <property type="entry name" value="Glyco_trans_2-like"/>
</dbReference>
<keyword evidence="2" id="KW-0808">Transferase</keyword>
<gene>
    <name evidence="2" type="ORF">RM6536_0389</name>
</gene>
<evidence type="ECO:0000313" key="3">
    <source>
        <dbReference type="Proteomes" id="UP000066203"/>
    </source>
</evidence>
<evidence type="ECO:0000259" key="1">
    <source>
        <dbReference type="Pfam" id="PF00535"/>
    </source>
</evidence>
<name>A0A0K2RXP6_9MICC</name>
<dbReference type="Gene3D" id="3.90.550.10">
    <property type="entry name" value="Spore Coat Polysaccharide Biosynthesis Protein SpsA, Chain A"/>
    <property type="match status" value="1"/>
</dbReference>
<dbReference type="PANTHER" id="PTHR43179">
    <property type="entry name" value="RHAMNOSYLTRANSFERASE WBBL"/>
    <property type="match status" value="1"/>
</dbReference>
<dbReference type="Pfam" id="PF00535">
    <property type="entry name" value="Glycos_transf_2"/>
    <property type="match status" value="1"/>
</dbReference>